<evidence type="ECO:0000259" key="7">
    <source>
        <dbReference type="PROSITE" id="PS51198"/>
    </source>
</evidence>
<dbReference type="Pfam" id="PF20073">
    <property type="entry name" value="DUF6469"/>
    <property type="match status" value="1"/>
</dbReference>
<dbReference type="GO" id="GO:0005694">
    <property type="term" value="C:chromosome"/>
    <property type="evidence" value="ECO:0007669"/>
    <property type="project" value="UniProtKB-ARBA"/>
</dbReference>
<dbReference type="Gene3D" id="3.40.50.300">
    <property type="entry name" value="P-loop containing nucleotide triphosphate hydrolases"/>
    <property type="match status" value="4"/>
</dbReference>
<dbReference type="EMBL" id="JAJJMB010007708">
    <property type="protein sequence ID" value="KAI3928638.1"/>
    <property type="molecule type" value="Genomic_DNA"/>
</dbReference>
<evidence type="ECO:0000256" key="1">
    <source>
        <dbReference type="ARBA" id="ARBA00022741"/>
    </source>
</evidence>
<keyword evidence="1 5" id="KW-0547">Nucleotide-binding</keyword>
<dbReference type="SUPFAM" id="SSF52540">
    <property type="entry name" value="P-loop containing nucleoside triphosphate hydrolases"/>
    <property type="match status" value="2"/>
</dbReference>
<dbReference type="GO" id="GO:0005524">
    <property type="term" value="F:ATP binding"/>
    <property type="evidence" value="ECO:0007669"/>
    <property type="project" value="UniProtKB-UniRule"/>
</dbReference>
<dbReference type="FunFam" id="3.40.50.300:FF:000326">
    <property type="entry name" value="P-loop containing nucleoside triphosphate hydrolase"/>
    <property type="match status" value="1"/>
</dbReference>
<evidence type="ECO:0000256" key="2">
    <source>
        <dbReference type="ARBA" id="ARBA00022801"/>
    </source>
</evidence>
<feature type="compositionally biased region" description="Basic and acidic residues" evidence="6">
    <location>
        <begin position="2638"/>
        <end position="2649"/>
    </location>
</feature>
<feature type="binding site" evidence="5">
    <location>
        <begin position="1151"/>
        <end position="1158"/>
    </location>
    <ligand>
        <name>ATP</name>
        <dbReference type="ChEBI" id="CHEBI:30616"/>
    </ligand>
</feature>
<dbReference type="InterPro" id="IPR027417">
    <property type="entry name" value="P-loop_NTPase"/>
</dbReference>
<feature type="region of interest" description="Disordered" evidence="6">
    <location>
        <begin position="2628"/>
        <end position="2649"/>
    </location>
</feature>
<dbReference type="Pfam" id="PF00580">
    <property type="entry name" value="UvrD-helicase"/>
    <property type="match status" value="1"/>
</dbReference>
<evidence type="ECO:0000256" key="5">
    <source>
        <dbReference type="PROSITE-ProRule" id="PRU00560"/>
    </source>
</evidence>
<dbReference type="Proteomes" id="UP001202328">
    <property type="component" value="Unassembled WGS sequence"/>
</dbReference>
<evidence type="ECO:0000256" key="3">
    <source>
        <dbReference type="ARBA" id="ARBA00022806"/>
    </source>
</evidence>
<evidence type="ECO:0000256" key="6">
    <source>
        <dbReference type="SAM" id="MobiDB-lite"/>
    </source>
</evidence>
<dbReference type="PANTHER" id="PTHR21529:SF4">
    <property type="entry name" value="TPR AND ANKYRIN REPEAT-CONTAINING PROTEIN 1"/>
    <property type="match status" value="1"/>
</dbReference>
<sequence length="2661" mass="303824">MSICIACFSVFQSTKLHIFEEEGGLKRILRSPFLHRQTHTNFLIRRMGILLKNLDTKLANSENKMVDNPIRKINEFESNGLLEILFSWSVEDICNADLYKYKVERIPEYFHSVEQYLSSFTYPLIEDTRSELCSMVDLISELPYAEVISIQKSESVGYDLKDGCWRNTYVGSGKKPYKPNQGDLLLLSVDWVPKSVTDLDSRRTWSLALVTDVDDDMLVTSCKVQTSETNKISEGMQNSLFAVFLTNVTSKTRVWNALHMSKNMEIIGEVLVSQVKEDCNLCSSQGCSIWPEIGGAELLSFDLNESQKAAVAGLVKSVQCNHRPSVELVWGSPGTGKTAVASILLYALLKSDCRTLACGPTNVAVAEFAWRVLKLVKEPSDLYLGKINSACSLGNLLLFGSDNSLCDYYNFKEIDLNYRVDRLLECFSPLTGWTKCSKDMIDFLEKFSSQYLVFLEKISGDLFDAKKISDIHCSFLEFTIKQYRALALILKECTSVLCNHLSDRYILQNKLENLVRLPDLLESFDKLLFQNDIIDDELEEVFARLQIDGTIETLGCDAFRSCTSSTLYNLTSECIGVLRSLQHSLHGCFQDLKDRNSVIKFCFQNASLIFCSASNSYYLQNMEMEPLDVLVIDQAAQLKECESMIPLQLKGIRHAVLFGDDSQLPGMVNNKVADSAGFGRSLFERLSSMGHSKHHLNIQHRMLPKISYFPSSVFYQGAILDAPNVCCESYDRKYLPGPIFGPYSFINISDGREELDNGVHGWRNLVEVAIIMKIVRNLYKACQGSKLKLEIGIISQYDAQVTALQEKLFNKYENFEGFTLRIKTVDDFQGGEADIVIFSTVRCNGSESIGLHPRCWNVALTRARHSLWILGNDKVLSYGGSFGRSLVQDAKNRRCFFNADEDEDLCKVILDAKEQLDQLDDLLNENGILFKSSRWKVHFSDKFKRSFLKLKSRQTQKLVIALLLKLSSGWRPKKVKIDSLNRSPLLVRQFKVQGDLYIVSTVDIAKCLNYTQVLKIWDVLPLVEIPALLMHLDNVLCMYTSNFISQCNQKHIEGKLEVPMNWDTLGDIVRYKKFRNEAGCFSSKGESVEESHFENSKVGDSLLLMKFYSLSSGVMNRLLCASDGTELELPFEVTDQESDVIVFPESTFILGRSGTGKTTVLTMKMIRLEQQHYFSSVGTFETENNALICASYKSVIVEDLTVSKGPQLRQIFVSVSPKLCSAVKNHVVNLKSLIYGGCSLIENSATMMFDMDDSTEFKDIPDSFSDIQPEYYPLVITFHKFLMMLDGSMENSYFDRFRDVRELSQGTTSATWTSSMHALIRSKEVNYERFHSFYWSHLNCQLTKNLDSSVVFIEIMSHIKGGVIGGRVPDGALTRDDYLSLSEGRASTLNREMREIVYHIYLDYEKKKLLNGEFDLGDLVIDIRSRLKNGCYQSNEMHYVYIDEVQDLTMRQISLFKYICGNVMEGYVFSGDTAQTVARGVDFRFEDIRSLFYNEFTLDSESNRKVKGERKKDKCCISDTFHLNQNFRSHTGVLKLSQSVLELLYYFFPLSVDKLSAETSFINGEAPVLLESENQRNPISTIFDNGVDVSGSIIGFGAEQVILVRDDFAKKEICSHVGKKALVLTIVESKGLEFQDVLLYNFFGTSPLKNIWRLVYGYMKEKNLLDSTNLDSFPCFSEGKHKILCSELKQLYVAITRTKQRLWVYENIEEFSNPIFDYWKKLQIVQVRKLDDSLAHEMRTTSTNTDWNLRGIKLFNEGNFEMAALSFQRSGDSFKEKWAKAAGLRASADRMRGLNFESARVALLEAASIYEAIGKFELAANCLIQSKEYKRAGMLYLEKFEETKLEDAGDCFSLAGCCSTAADIYCRASLFSKCLSVCTKGKLFEMGLNFIKTWRKNSNLVMNAAKTRELRDIEQAFLEKWALHYHHAKDISNMMIFVQNFNSIDVRRTFLWEWNHLHELVLIESEVGNFLEAARISRLKGDLLLEADMFEKSSHFEDATRSILSHILVNSAWGKRSKGWPLKTFTNKEELISKVKLLAKKKSDFFYRFVHVEARSLSDEVSNISEMGHCLSDSQRVKNGLAGIITCRKILEFHLVTELANYEWKDYVVFNLENNAKQSFSKKRVSVETLVYAWNIWKSWMTSILEYLNSVGEHRDKDNERWQAFCFSYLGLSKLEVGNRSNYLVLNSNAYWTREVEIRSLPKIGNLVSMDAHQFASAARNYWVSEVTSLGMCVVDKLNSLYKLSVERSFPIFIQGKTALYLHTVSKWFTRSKVLVEETLWAKEYMLSCRAQFLELLCPMDSKLIMVKNLKDLKGTDMFNELFLDALFDIVWPSSLSNGKIGKAVMFMFASGCLTDKLCEVIDEKFDLNPHWQLFIEKLKLYFNSGQIHESLLSEFQDALRDTFNVNWREEVDFVSPFCYVYLLERLLFIESSCQGKCFTTKSYFVEALSCKNWNSISTSFYKSGFHESSGGSYQFVAGMIKDILTSEVISEWLEKTNVPAENYNLLVQRLVILLCLVCVNCGHHFDLLYDLLERSEVSSQLPYAFLEIIVSRREASFDSFLAKALFTIGNPLVIFIWGNNHQKYIPTDAIVIDMNVTGHTKDITRILFSKNTICEDNVVSFDYEKKGEHLPGNNAPEEEKQLLGEENADKLKIASNESQV</sequence>
<evidence type="ECO:0000313" key="8">
    <source>
        <dbReference type="EMBL" id="KAI3928638.1"/>
    </source>
</evidence>
<proteinExistence type="predicted"/>
<dbReference type="GO" id="GO:0016787">
    <property type="term" value="F:hydrolase activity"/>
    <property type="evidence" value="ECO:0007669"/>
    <property type="project" value="UniProtKB-UniRule"/>
</dbReference>
<evidence type="ECO:0000256" key="4">
    <source>
        <dbReference type="ARBA" id="ARBA00022840"/>
    </source>
</evidence>
<dbReference type="Pfam" id="PF13087">
    <property type="entry name" value="AAA_12"/>
    <property type="match status" value="1"/>
</dbReference>
<dbReference type="InterPro" id="IPR047187">
    <property type="entry name" value="SF1_C_Upf1"/>
</dbReference>
<dbReference type="InterPro" id="IPR041677">
    <property type="entry name" value="DNA2/NAM7_AAA_11"/>
</dbReference>
<dbReference type="CDD" id="cd18808">
    <property type="entry name" value="SF1_C_Upf1"/>
    <property type="match status" value="1"/>
</dbReference>
<name>A0AAD4SY62_9MAGN</name>
<evidence type="ECO:0000313" key="9">
    <source>
        <dbReference type="Proteomes" id="UP001202328"/>
    </source>
</evidence>
<dbReference type="InterPro" id="IPR041679">
    <property type="entry name" value="DNA2/NAM7-like_C"/>
</dbReference>
<dbReference type="GO" id="GO:0004386">
    <property type="term" value="F:helicase activity"/>
    <property type="evidence" value="ECO:0007669"/>
    <property type="project" value="UniProtKB-UniRule"/>
</dbReference>
<dbReference type="Pfam" id="PF13086">
    <property type="entry name" value="AAA_11"/>
    <property type="match status" value="2"/>
</dbReference>
<dbReference type="InterPro" id="IPR014016">
    <property type="entry name" value="UvrD-like_ATP-bd"/>
</dbReference>
<gene>
    <name evidence="8" type="ORF">MKW98_024239</name>
</gene>
<organism evidence="8 9">
    <name type="scientific">Papaver atlanticum</name>
    <dbReference type="NCBI Taxonomy" id="357466"/>
    <lineage>
        <taxon>Eukaryota</taxon>
        <taxon>Viridiplantae</taxon>
        <taxon>Streptophyta</taxon>
        <taxon>Embryophyta</taxon>
        <taxon>Tracheophyta</taxon>
        <taxon>Spermatophyta</taxon>
        <taxon>Magnoliopsida</taxon>
        <taxon>Ranunculales</taxon>
        <taxon>Papaveraceae</taxon>
        <taxon>Papaveroideae</taxon>
        <taxon>Papaver</taxon>
    </lineage>
</organism>
<keyword evidence="9" id="KW-1185">Reference proteome</keyword>
<accession>A0AAD4SY62</accession>
<feature type="domain" description="UvrD-like helicase ATP-binding" evidence="7">
    <location>
        <begin position="1130"/>
        <end position="1530"/>
    </location>
</feature>
<keyword evidence="2 5" id="KW-0378">Hydrolase</keyword>
<comment type="caution">
    <text evidence="8">The sequence shown here is derived from an EMBL/GenBank/DDBJ whole genome shotgun (WGS) entry which is preliminary data.</text>
</comment>
<dbReference type="InterPro" id="IPR045529">
    <property type="entry name" value="DUF6469"/>
</dbReference>
<keyword evidence="3 5" id="KW-0347">Helicase</keyword>
<keyword evidence="4 5" id="KW-0067">ATP-binding</keyword>
<protein>
    <recommendedName>
        <fullName evidence="7">UvrD-like helicase ATP-binding domain-containing protein</fullName>
    </recommendedName>
</protein>
<dbReference type="InterPro" id="IPR039904">
    <property type="entry name" value="TRANK1"/>
</dbReference>
<dbReference type="PROSITE" id="PS51198">
    <property type="entry name" value="UVRD_HELICASE_ATP_BIND"/>
    <property type="match status" value="1"/>
</dbReference>
<reference evidence="8" key="1">
    <citation type="submission" date="2022-04" db="EMBL/GenBank/DDBJ databases">
        <title>A functionally conserved STORR gene fusion in Papaver species that diverged 16.8 million years ago.</title>
        <authorList>
            <person name="Catania T."/>
        </authorList>
    </citation>
    <scope>NUCLEOTIDE SEQUENCE</scope>
    <source>
        <strain evidence="8">S-188037</strain>
    </source>
</reference>
<dbReference type="PANTHER" id="PTHR21529">
    <property type="entry name" value="MAMMARY TURMOR VIRUS RECEPTOR HOMOLOG 1, 2 MTVR1, 2"/>
    <property type="match status" value="1"/>
</dbReference>